<sequence>MLGCAVHFSDFTQQRFFSIEKCNDDSPPTPDDVVMWKSFKNVSDKSVRRPGKKRPYRQLSRKTTTRDLHITVESKT</sequence>
<accession>A0A0N4XUR5</accession>
<gene>
    <name evidence="1" type="ORF">NBR_LOCUS6473</name>
</gene>
<protein>
    <submittedName>
        <fullName evidence="3">THAP-type domain-containing protein</fullName>
    </submittedName>
</protein>
<reference evidence="1 2" key="2">
    <citation type="submission" date="2018-11" db="EMBL/GenBank/DDBJ databases">
        <authorList>
            <consortium name="Pathogen Informatics"/>
        </authorList>
    </citation>
    <scope>NUCLEOTIDE SEQUENCE [LARGE SCALE GENOMIC DNA]</scope>
</reference>
<dbReference type="WBParaSite" id="NBR_0000647201-mRNA-1">
    <property type="protein sequence ID" value="NBR_0000647201-mRNA-1"/>
    <property type="gene ID" value="NBR_0000647201"/>
</dbReference>
<evidence type="ECO:0000313" key="1">
    <source>
        <dbReference type="EMBL" id="VDL70062.1"/>
    </source>
</evidence>
<evidence type="ECO:0000313" key="2">
    <source>
        <dbReference type="Proteomes" id="UP000271162"/>
    </source>
</evidence>
<dbReference type="AlphaFoldDB" id="A0A0N4XUR5"/>
<dbReference type="Proteomes" id="UP000271162">
    <property type="component" value="Unassembled WGS sequence"/>
</dbReference>
<keyword evidence="2" id="KW-1185">Reference proteome</keyword>
<evidence type="ECO:0000313" key="3">
    <source>
        <dbReference type="WBParaSite" id="NBR_0000647201-mRNA-1"/>
    </source>
</evidence>
<dbReference type="EMBL" id="UYSL01019803">
    <property type="protein sequence ID" value="VDL70062.1"/>
    <property type="molecule type" value="Genomic_DNA"/>
</dbReference>
<proteinExistence type="predicted"/>
<organism evidence="3">
    <name type="scientific">Nippostrongylus brasiliensis</name>
    <name type="common">Rat hookworm</name>
    <dbReference type="NCBI Taxonomy" id="27835"/>
    <lineage>
        <taxon>Eukaryota</taxon>
        <taxon>Metazoa</taxon>
        <taxon>Ecdysozoa</taxon>
        <taxon>Nematoda</taxon>
        <taxon>Chromadorea</taxon>
        <taxon>Rhabditida</taxon>
        <taxon>Rhabditina</taxon>
        <taxon>Rhabditomorpha</taxon>
        <taxon>Strongyloidea</taxon>
        <taxon>Heligmosomidae</taxon>
        <taxon>Nippostrongylus</taxon>
    </lineage>
</organism>
<name>A0A0N4XUR5_NIPBR</name>
<reference evidence="3" key="1">
    <citation type="submission" date="2017-02" db="UniProtKB">
        <authorList>
            <consortium name="WormBaseParasite"/>
        </authorList>
    </citation>
    <scope>IDENTIFICATION</scope>
</reference>